<dbReference type="HOGENOM" id="CLU_2466087_0_0_9"/>
<dbReference type="EMBL" id="CP009287">
    <property type="protein sequence ID" value="AIQ70229.1"/>
    <property type="molecule type" value="Genomic_DNA"/>
</dbReference>
<dbReference type="Proteomes" id="UP000029500">
    <property type="component" value="Chromosome"/>
</dbReference>
<gene>
    <name evidence="1" type="ORF">PGRAT_23185</name>
</gene>
<keyword evidence="2" id="KW-1185">Reference proteome</keyword>
<proteinExistence type="predicted"/>
<evidence type="ECO:0000313" key="2">
    <source>
        <dbReference type="Proteomes" id="UP000029500"/>
    </source>
</evidence>
<organism evidence="1 2">
    <name type="scientific">Paenibacillus graminis</name>
    <dbReference type="NCBI Taxonomy" id="189425"/>
    <lineage>
        <taxon>Bacteria</taxon>
        <taxon>Bacillati</taxon>
        <taxon>Bacillota</taxon>
        <taxon>Bacilli</taxon>
        <taxon>Bacillales</taxon>
        <taxon>Paenibacillaceae</taxon>
        <taxon>Paenibacillus</taxon>
    </lineage>
</organism>
<dbReference type="KEGG" id="pgm:PGRAT_23185"/>
<name>A0A089NME6_9BACL</name>
<dbReference type="AlphaFoldDB" id="A0A089NME6"/>
<sequence>MESLGNSGSVGSGGKPIDYPHIGSQALLVTTQWQQSRSWRVVFSMWSSADRGAIILPKSVLIQEIRTQETLYCRFGGKRRGKQSNNGI</sequence>
<reference evidence="1 2" key="1">
    <citation type="submission" date="2014-08" db="EMBL/GenBank/DDBJ databases">
        <title>Comparative genomics of the Paenibacillus odorifer group.</title>
        <authorList>
            <person name="den Bakker H.C."/>
            <person name="Tsai Y.-C."/>
            <person name="Martin N."/>
            <person name="Korlach J."/>
            <person name="Wiedmann M."/>
        </authorList>
    </citation>
    <scope>NUCLEOTIDE SEQUENCE [LARGE SCALE GENOMIC DNA]</scope>
    <source>
        <strain evidence="1 2">DSM 15220</strain>
    </source>
</reference>
<evidence type="ECO:0000313" key="1">
    <source>
        <dbReference type="EMBL" id="AIQ70229.1"/>
    </source>
</evidence>
<accession>A0A089NME6</accession>
<protein>
    <submittedName>
        <fullName evidence="1">Uncharacterized protein</fullName>
    </submittedName>
</protein>